<feature type="compositionally biased region" description="Basic and acidic residues" evidence="1">
    <location>
        <begin position="311"/>
        <end position="326"/>
    </location>
</feature>
<organism evidence="4 5">
    <name type="scientific">Streptomyces aurantiacus JA 4570</name>
    <dbReference type="NCBI Taxonomy" id="1286094"/>
    <lineage>
        <taxon>Bacteria</taxon>
        <taxon>Bacillati</taxon>
        <taxon>Actinomycetota</taxon>
        <taxon>Actinomycetes</taxon>
        <taxon>Kitasatosporales</taxon>
        <taxon>Streptomycetaceae</taxon>
        <taxon>Streptomyces</taxon>
        <taxon>Streptomyces aurantiacus group</taxon>
    </lineage>
</organism>
<evidence type="ECO:0000259" key="3">
    <source>
        <dbReference type="Pfam" id="PF13406"/>
    </source>
</evidence>
<keyword evidence="5" id="KW-1185">Reference proteome</keyword>
<evidence type="ECO:0000313" key="5">
    <source>
        <dbReference type="Proteomes" id="UP000014629"/>
    </source>
</evidence>
<feature type="compositionally biased region" description="Low complexity" evidence="1">
    <location>
        <begin position="301"/>
        <end position="310"/>
    </location>
</feature>
<evidence type="ECO:0000313" key="4">
    <source>
        <dbReference type="EMBL" id="EPH45295.1"/>
    </source>
</evidence>
<evidence type="ECO:0000256" key="1">
    <source>
        <dbReference type="SAM" id="MobiDB-lite"/>
    </source>
</evidence>
<dbReference type="AlphaFoldDB" id="S4A3K2"/>
<reference evidence="4 5" key="1">
    <citation type="submission" date="2013-02" db="EMBL/GenBank/DDBJ databases">
        <title>Draft Genome Sequence of Streptomyces aurantiacus, Which Produces Setomimycin.</title>
        <authorList>
            <person name="Gruening B.A."/>
            <person name="Praeg A."/>
            <person name="Erxleben A."/>
            <person name="Guenther S."/>
            <person name="Mueller M."/>
        </authorList>
    </citation>
    <scope>NUCLEOTIDE SEQUENCE [LARGE SCALE GENOMIC DNA]</scope>
    <source>
        <strain evidence="4 5">JA 4570</strain>
    </source>
</reference>
<dbReference type="PANTHER" id="PTHR30163:SF8">
    <property type="entry name" value="LYTIC MUREIN TRANSGLYCOSYLASE"/>
    <property type="match status" value="1"/>
</dbReference>
<gene>
    <name evidence="4" type="ORF">STRAU_1633</name>
</gene>
<dbReference type="EMBL" id="AOPZ01000064">
    <property type="protein sequence ID" value="EPH45295.1"/>
    <property type="molecule type" value="Genomic_DNA"/>
</dbReference>
<feature type="compositionally biased region" description="Basic residues" evidence="1">
    <location>
        <begin position="400"/>
        <end position="428"/>
    </location>
</feature>
<protein>
    <recommendedName>
        <fullName evidence="3">Transglycosylase SLT domain-containing protein</fullName>
    </recommendedName>
</protein>
<dbReference type="PATRIC" id="fig|1286094.4.peg.1610"/>
<dbReference type="SUPFAM" id="SSF53955">
    <property type="entry name" value="Lysozyme-like"/>
    <property type="match status" value="1"/>
</dbReference>
<feature type="region of interest" description="Disordered" evidence="1">
    <location>
        <begin position="263"/>
        <end position="437"/>
    </location>
</feature>
<dbReference type="Proteomes" id="UP000014629">
    <property type="component" value="Unassembled WGS sequence"/>
</dbReference>
<evidence type="ECO:0000256" key="2">
    <source>
        <dbReference type="SAM" id="SignalP"/>
    </source>
</evidence>
<dbReference type="InterPro" id="IPR031304">
    <property type="entry name" value="SLT_2"/>
</dbReference>
<feature type="region of interest" description="Disordered" evidence="1">
    <location>
        <begin position="27"/>
        <end position="93"/>
    </location>
</feature>
<accession>S4A3K2</accession>
<feature type="signal peptide" evidence="2">
    <location>
        <begin position="1"/>
        <end position="27"/>
    </location>
</feature>
<dbReference type="GO" id="GO:0008933">
    <property type="term" value="F:peptidoglycan lytic transglycosylase activity"/>
    <property type="evidence" value="ECO:0007669"/>
    <property type="project" value="TreeGrafter"/>
</dbReference>
<dbReference type="PANTHER" id="PTHR30163">
    <property type="entry name" value="MEMBRANE-BOUND LYTIC MUREIN TRANSGLYCOSYLASE B"/>
    <property type="match status" value="1"/>
</dbReference>
<comment type="caution">
    <text evidence="4">The sequence shown here is derived from an EMBL/GenBank/DDBJ whole genome shotgun (WGS) entry which is preliminary data.</text>
</comment>
<dbReference type="InterPro" id="IPR043426">
    <property type="entry name" value="MltB-like"/>
</dbReference>
<dbReference type="InterPro" id="IPR023346">
    <property type="entry name" value="Lysozyme-like_dom_sf"/>
</dbReference>
<feature type="compositionally biased region" description="Pro residues" evidence="1">
    <location>
        <begin position="282"/>
        <end position="300"/>
    </location>
</feature>
<feature type="chain" id="PRO_5004525243" description="Transglycosylase SLT domain-containing protein" evidence="2">
    <location>
        <begin position="28"/>
        <end position="437"/>
    </location>
</feature>
<proteinExistence type="predicted"/>
<dbReference type="GO" id="GO:0009253">
    <property type="term" value="P:peptidoglycan catabolic process"/>
    <property type="evidence" value="ECO:0007669"/>
    <property type="project" value="TreeGrafter"/>
</dbReference>
<dbReference type="CDD" id="cd13399">
    <property type="entry name" value="Slt35-like"/>
    <property type="match status" value="1"/>
</dbReference>
<keyword evidence="2" id="KW-0732">Signal</keyword>
<dbReference type="Gene3D" id="1.10.530.10">
    <property type="match status" value="1"/>
</dbReference>
<feature type="domain" description="Transglycosylase SLT" evidence="3">
    <location>
        <begin position="180"/>
        <end position="224"/>
    </location>
</feature>
<sequence length="437" mass="46005">MAAVFGKRMRRTAVTTAVAAAAVAALAASQAPGVTTDQGRDDRAGAADSTPSPDGDSATGNSPYYTDLPPLESPVPPSAKPGGGGVGTGDPEAGLPASVLDAYKKAEAAVRTSRPGCNLPWQLLAAIGKVESGQARGGRVDADGTTLTPILGPVLDGNGFAKITDTDGGAFDGDTTHDRAVGPMQFIPSTWESWQQDGNADGKKDPNNIYDAALGAAHYLCANGRDLAVKDDLHAAILSYNRSTEYLNTVLSWLEYYRKGTHEIPDGTGSLPGDRSDKNRPTPGPSVRPTPPATTPPPPAAQARAGGAEQEAGRQAEREAGRHPEPEAAQPAQAGRTRRDPQAPEAPQAAQAVRAGRPPGERGCRRAHRDRGRRLRPARRGQGGDGLRPRRGQGQGALHRLGRHGHPVRGRRAQRHRHHDRHRHRHGTRAPGGRGDR</sequence>
<dbReference type="Pfam" id="PF13406">
    <property type="entry name" value="SLT_2"/>
    <property type="match status" value="1"/>
</dbReference>
<feature type="compositionally biased region" description="Low complexity" evidence="1">
    <location>
        <begin position="343"/>
        <end position="358"/>
    </location>
</feature>
<name>S4A3K2_9ACTN</name>
<feature type="compositionally biased region" description="Basic residues" evidence="1">
    <location>
        <begin position="365"/>
        <end position="379"/>
    </location>
</feature>